<evidence type="ECO:0000256" key="9">
    <source>
        <dbReference type="SAM" id="Phobius"/>
    </source>
</evidence>
<dbReference type="InterPro" id="IPR037185">
    <property type="entry name" value="EmrE-like"/>
</dbReference>
<keyword evidence="3" id="KW-0813">Transport</keyword>
<feature type="transmembrane region" description="Helical" evidence="9">
    <location>
        <begin position="77"/>
        <end position="95"/>
    </location>
</feature>
<gene>
    <name evidence="11" type="ORF">GCM10016234_04690</name>
</gene>
<dbReference type="Pfam" id="PF00892">
    <property type="entry name" value="EamA"/>
    <property type="match status" value="1"/>
</dbReference>
<evidence type="ECO:0000256" key="8">
    <source>
        <dbReference type="SAM" id="MobiDB-lite"/>
    </source>
</evidence>
<evidence type="ECO:0000313" key="12">
    <source>
        <dbReference type="Proteomes" id="UP000630142"/>
    </source>
</evidence>
<dbReference type="InterPro" id="IPR000620">
    <property type="entry name" value="EamA_dom"/>
</dbReference>
<reference evidence="11" key="1">
    <citation type="journal article" date="2014" name="Int. J. Syst. Evol. Microbiol.">
        <title>Complete genome sequence of Corynebacterium casei LMG S-19264T (=DSM 44701T), isolated from a smear-ripened cheese.</title>
        <authorList>
            <consortium name="US DOE Joint Genome Institute (JGI-PGF)"/>
            <person name="Walter F."/>
            <person name="Albersmeier A."/>
            <person name="Kalinowski J."/>
            <person name="Ruckert C."/>
        </authorList>
    </citation>
    <scope>NUCLEOTIDE SEQUENCE</scope>
    <source>
        <strain evidence="11">KCTC 42249</strain>
    </source>
</reference>
<evidence type="ECO:0000256" key="3">
    <source>
        <dbReference type="ARBA" id="ARBA00022448"/>
    </source>
</evidence>
<comment type="caution">
    <text evidence="11">The sequence shown here is derived from an EMBL/GenBank/DDBJ whole genome shotgun (WGS) entry which is preliminary data.</text>
</comment>
<keyword evidence="4" id="KW-1003">Cell membrane</keyword>
<comment type="subcellular location">
    <subcellularLocation>
        <location evidence="1">Cell membrane</location>
        <topology evidence="1">Multi-pass membrane protein</topology>
    </subcellularLocation>
</comment>
<organism evidence="11 12">
    <name type="scientific">Tianweitania populi</name>
    <dbReference type="NCBI Taxonomy" id="1607949"/>
    <lineage>
        <taxon>Bacteria</taxon>
        <taxon>Pseudomonadati</taxon>
        <taxon>Pseudomonadota</taxon>
        <taxon>Alphaproteobacteria</taxon>
        <taxon>Hyphomicrobiales</taxon>
        <taxon>Phyllobacteriaceae</taxon>
        <taxon>Tianweitania</taxon>
    </lineage>
</organism>
<evidence type="ECO:0000256" key="1">
    <source>
        <dbReference type="ARBA" id="ARBA00004651"/>
    </source>
</evidence>
<dbReference type="AlphaFoldDB" id="A0A8J3DLF6"/>
<dbReference type="SUPFAM" id="SSF103481">
    <property type="entry name" value="Multidrug resistance efflux transporter EmrE"/>
    <property type="match status" value="2"/>
</dbReference>
<keyword evidence="5 9" id="KW-0812">Transmembrane</keyword>
<dbReference type="GO" id="GO:0005886">
    <property type="term" value="C:plasma membrane"/>
    <property type="evidence" value="ECO:0007669"/>
    <property type="project" value="UniProtKB-SubCell"/>
</dbReference>
<feature type="domain" description="EamA" evidence="10">
    <location>
        <begin position="41"/>
        <end position="178"/>
    </location>
</feature>
<feature type="transmembrane region" description="Helical" evidence="9">
    <location>
        <begin position="301"/>
        <end position="323"/>
    </location>
</feature>
<feature type="transmembrane region" description="Helical" evidence="9">
    <location>
        <begin position="248"/>
        <end position="266"/>
    </location>
</feature>
<evidence type="ECO:0000256" key="4">
    <source>
        <dbReference type="ARBA" id="ARBA00022475"/>
    </source>
</evidence>
<feature type="transmembrane region" description="Helical" evidence="9">
    <location>
        <begin position="185"/>
        <end position="201"/>
    </location>
</feature>
<feature type="transmembrane region" description="Helical" evidence="9">
    <location>
        <begin position="162"/>
        <end position="179"/>
    </location>
</feature>
<evidence type="ECO:0000259" key="10">
    <source>
        <dbReference type="Pfam" id="PF00892"/>
    </source>
</evidence>
<dbReference type="PANTHER" id="PTHR22911">
    <property type="entry name" value="ACYL-MALONYL CONDENSING ENZYME-RELATED"/>
    <property type="match status" value="1"/>
</dbReference>
<proteinExistence type="inferred from homology"/>
<keyword evidence="6 9" id="KW-1133">Transmembrane helix</keyword>
<dbReference type="InterPro" id="IPR004626">
    <property type="entry name" value="RarD"/>
</dbReference>
<feature type="region of interest" description="Disordered" evidence="8">
    <location>
        <begin position="1"/>
        <end position="34"/>
    </location>
</feature>
<evidence type="ECO:0000256" key="5">
    <source>
        <dbReference type="ARBA" id="ARBA00022692"/>
    </source>
</evidence>
<evidence type="ECO:0000256" key="2">
    <source>
        <dbReference type="ARBA" id="ARBA00007362"/>
    </source>
</evidence>
<name>A0A8J3DLF6_9HYPH</name>
<feature type="transmembrane region" description="Helical" evidence="9">
    <location>
        <begin position="138"/>
        <end position="155"/>
    </location>
</feature>
<feature type="transmembrane region" description="Helical" evidence="9">
    <location>
        <begin position="43"/>
        <end position="65"/>
    </location>
</feature>
<dbReference type="PANTHER" id="PTHR22911:SF137">
    <property type="entry name" value="SOLUTE CARRIER FAMILY 35 MEMBER G2-RELATED"/>
    <property type="match status" value="1"/>
</dbReference>
<feature type="transmembrane region" description="Helical" evidence="9">
    <location>
        <begin position="213"/>
        <end position="233"/>
    </location>
</feature>
<evidence type="ECO:0000256" key="6">
    <source>
        <dbReference type="ARBA" id="ARBA00022989"/>
    </source>
</evidence>
<evidence type="ECO:0000256" key="7">
    <source>
        <dbReference type="ARBA" id="ARBA00023136"/>
    </source>
</evidence>
<feature type="transmembrane region" description="Helical" evidence="9">
    <location>
        <begin position="278"/>
        <end position="295"/>
    </location>
</feature>
<comment type="similarity">
    <text evidence="2">Belongs to the EamA transporter family.</text>
</comment>
<sequence>MHGKRVVQHQPPVASMRGPAHSQTMSSLPPSPKPAPSAETRGFIYAGSAYLIWGCLFPLLMKLVAHIPSAEVIAHRVIWAVPIAAIVVLWLGRTADIRAALQSPRTLLMATVTAAAVTVNWGVYVWAISVNRTVEAALGYYINPLVTVAIGALIMGEKLDRLQLVAIALATIGVALVAIETGGLPWISLLLAFSFAIYGFLRKTLPIGPSQGFFLETMILLIPALPYVIWLAATGQGHFLAGSASDTFWLLVCGPATAAPLLLYGFGAKLLRITTIGIMQYIVPTGLFLLAVFVFGEPFGWHRAIAFAFIWVALIIYTASLLMKRRALTELPLTPASS</sequence>
<dbReference type="EMBL" id="BMZQ01000001">
    <property type="protein sequence ID" value="GHD06889.1"/>
    <property type="molecule type" value="Genomic_DNA"/>
</dbReference>
<dbReference type="NCBIfam" id="TIGR00688">
    <property type="entry name" value="rarD"/>
    <property type="match status" value="1"/>
</dbReference>
<dbReference type="Proteomes" id="UP000630142">
    <property type="component" value="Unassembled WGS sequence"/>
</dbReference>
<evidence type="ECO:0000313" key="11">
    <source>
        <dbReference type="EMBL" id="GHD06889.1"/>
    </source>
</evidence>
<keyword evidence="7 9" id="KW-0472">Membrane</keyword>
<keyword evidence="12" id="KW-1185">Reference proteome</keyword>
<accession>A0A8J3DLF6</accession>
<reference evidence="11" key="2">
    <citation type="submission" date="2020-09" db="EMBL/GenBank/DDBJ databases">
        <authorList>
            <person name="Sun Q."/>
            <person name="Kim S."/>
        </authorList>
    </citation>
    <scope>NUCLEOTIDE SEQUENCE</scope>
    <source>
        <strain evidence="11">KCTC 42249</strain>
    </source>
</reference>
<protein>
    <submittedName>
        <fullName evidence="11">Permease</fullName>
    </submittedName>
</protein>
<feature type="transmembrane region" description="Helical" evidence="9">
    <location>
        <begin position="107"/>
        <end position="126"/>
    </location>
</feature>